<evidence type="ECO:0000313" key="2">
    <source>
        <dbReference type="Proteomes" id="UP001163850"/>
    </source>
</evidence>
<feature type="non-terminal residue" evidence="1">
    <location>
        <position position="1"/>
    </location>
</feature>
<name>A0AA38ULN8_9AGAR</name>
<dbReference type="EMBL" id="MU802933">
    <property type="protein sequence ID" value="KAJ3978610.1"/>
    <property type="molecule type" value="Genomic_DNA"/>
</dbReference>
<protein>
    <submittedName>
        <fullName evidence="1">Uncharacterized protein</fullName>
    </submittedName>
</protein>
<comment type="caution">
    <text evidence="1">The sequence shown here is derived from an EMBL/GenBank/DDBJ whole genome shotgun (WGS) entry which is preliminary data.</text>
</comment>
<sequence>RELADGTFPRAKILVPECLDKISALNIQRYFRYCERYLDAYRRGLNLRQAAYAVKKYSSHRRI</sequence>
<reference evidence="1" key="1">
    <citation type="submission" date="2022-08" db="EMBL/GenBank/DDBJ databases">
        <authorList>
            <consortium name="DOE Joint Genome Institute"/>
            <person name="Min B."/>
            <person name="Riley R."/>
            <person name="Sierra-Patev S."/>
            <person name="Naranjo-Ortiz M."/>
            <person name="Looney B."/>
            <person name="Konkel Z."/>
            <person name="Slot J.C."/>
            <person name="Sakamoto Y."/>
            <person name="Steenwyk J.L."/>
            <person name="Rokas A."/>
            <person name="Carro J."/>
            <person name="Camarero S."/>
            <person name="Ferreira P."/>
            <person name="Molpeceres G."/>
            <person name="Ruiz-Duenas F.J."/>
            <person name="Serrano A."/>
            <person name="Henrissat B."/>
            <person name="Drula E."/>
            <person name="Hughes K.W."/>
            <person name="Mata J.L."/>
            <person name="Ishikawa N.K."/>
            <person name="Vargas-Isla R."/>
            <person name="Ushijima S."/>
            <person name="Smith C.A."/>
            <person name="Ahrendt S."/>
            <person name="Andreopoulos W."/>
            <person name="He G."/>
            <person name="Labutti K."/>
            <person name="Lipzen A."/>
            <person name="Ng V."/>
            <person name="Sandor L."/>
            <person name="Barry K."/>
            <person name="Martinez A.T."/>
            <person name="Xiao Y."/>
            <person name="Gibbons J.G."/>
            <person name="Terashima K."/>
            <person name="Hibbett D.S."/>
            <person name="Grigoriev I.V."/>
        </authorList>
    </citation>
    <scope>NUCLEOTIDE SEQUENCE</scope>
    <source>
        <strain evidence="1">TFB7829</strain>
    </source>
</reference>
<dbReference type="AlphaFoldDB" id="A0AA38ULN8"/>
<accession>A0AA38ULN8</accession>
<gene>
    <name evidence="1" type="ORF">F5890DRAFT_1384497</name>
</gene>
<evidence type="ECO:0000313" key="1">
    <source>
        <dbReference type="EMBL" id="KAJ3978610.1"/>
    </source>
</evidence>
<proteinExistence type="predicted"/>
<feature type="non-terminal residue" evidence="1">
    <location>
        <position position="63"/>
    </location>
</feature>
<organism evidence="1 2">
    <name type="scientific">Lentinula detonsa</name>
    <dbReference type="NCBI Taxonomy" id="2804962"/>
    <lineage>
        <taxon>Eukaryota</taxon>
        <taxon>Fungi</taxon>
        <taxon>Dikarya</taxon>
        <taxon>Basidiomycota</taxon>
        <taxon>Agaricomycotina</taxon>
        <taxon>Agaricomycetes</taxon>
        <taxon>Agaricomycetidae</taxon>
        <taxon>Agaricales</taxon>
        <taxon>Marasmiineae</taxon>
        <taxon>Omphalotaceae</taxon>
        <taxon>Lentinula</taxon>
    </lineage>
</organism>
<dbReference type="Proteomes" id="UP001163850">
    <property type="component" value="Unassembled WGS sequence"/>
</dbReference>